<feature type="compositionally biased region" description="Low complexity" evidence="1">
    <location>
        <begin position="195"/>
        <end position="204"/>
    </location>
</feature>
<dbReference type="RefSeq" id="XP_028877871.1">
    <property type="nucleotide sequence ID" value="XM_029030813.1"/>
</dbReference>
<feature type="compositionally biased region" description="Basic and acidic residues" evidence="1">
    <location>
        <begin position="73"/>
        <end position="93"/>
    </location>
</feature>
<name>A0A1X0NGG9_9TRYP</name>
<feature type="compositionally biased region" description="Low complexity" evidence="1">
    <location>
        <begin position="310"/>
        <end position="329"/>
    </location>
</feature>
<feature type="signal peptide" evidence="2">
    <location>
        <begin position="1"/>
        <end position="28"/>
    </location>
</feature>
<proteinExistence type="predicted"/>
<keyword evidence="4" id="KW-1185">Reference proteome</keyword>
<feature type="chain" id="PRO_5010884045" description="Mucin TcMUCII" evidence="2">
    <location>
        <begin position="29"/>
        <end position="364"/>
    </location>
</feature>
<protein>
    <recommendedName>
        <fullName evidence="5">Mucin TcMUCII</fullName>
    </recommendedName>
</protein>
<keyword evidence="2" id="KW-0732">Signal</keyword>
<dbReference type="AlphaFoldDB" id="A0A1X0NGG9"/>
<feature type="compositionally biased region" description="Polar residues" evidence="1">
    <location>
        <begin position="250"/>
        <end position="281"/>
    </location>
</feature>
<evidence type="ECO:0000313" key="3">
    <source>
        <dbReference type="EMBL" id="ORC83805.1"/>
    </source>
</evidence>
<evidence type="ECO:0000256" key="1">
    <source>
        <dbReference type="SAM" id="MobiDB-lite"/>
    </source>
</evidence>
<feature type="compositionally biased region" description="Pro residues" evidence="1">
    <location>
        <begin position="182"/>
        <end position="194"/>
    </location>
</feature>
<gene>
    <name evidence="3" type="ORF">TM35_000561030</name>
</gene>
<feature type="region of interest" description="Disordered" evidence="1">
    <location>
        <begin position="153"/>
        <end position="341"/>
    </location>
</feature>
<organism evidence="3 4">
    <name type="scientific">Trypanosoma theileri</name>
    <dbReference type="NCBI Taxonomy" id="67003"/>
    <lineage>
        <taxon>Eukaryota</taxon>
        <taxon>Discoba</taxon>
        <taxon>Euglenozoa</taxon>
        <taxon>Kinetoplastea</taxon>
        <taxon>Metakinetoplastina</taxon>
        <taxon>Trypanosomatida</taxon>
        <taxon>Trypanosomatidae</taxon>
        <taxon>Trypanosoma</taxon>
    </lineage>
</organism>
<feature type="region of interest" description="Disordered" evidence="1">
    <location>
        <begin position="66"/>
        <end position="133"/>
    </location>
</feature>
<reference evidence="3 4" key="1">
    <citation type="submission" date="2017-03" db="EMBL/GenBank/DDBJ databases">
        <title>An alternative strategy for trypanosome survival in the mammalian bloodstream revealed through genome and transcriptome analysis of the ubiquitous bovine parasite Trypanosoma (Megatrypanum) theileri.</title>
        <authorList>
            <person name="Kelly S."/>
            <person name="Ivens A."/>
            <person name="Mott A."/>
            <person name="O'Neill E."/>
            <person name="Emms D."/>
            <person name="Macleod O."/>
            <person name="Voorheis P."/>
            <person name="Matthews J."/>
            <person name="Matthews K."/>
            <person name="Carrington M."/>
        </authorList>
    </citation>
    <scope>NUCLEOTIDE SEQUENCE [LARGE SCALE GENOMIC DNA]</scope>
    <source>
        <strain evidence="3">Edinburgh</strain>
    </source>
</reference>
<feature type="compositionally biased region" description="Polar residues" evidence="1">
    <location>
        <begin position="294"/>
        <end position="303"/>
    </location>
</feature>
<sequence>MTKSVMVRCYLLCLLTLTLCCDCGLVWADSSKASDSLIETSTVGVPSLVRHAIPADDDWLEVDEAGTEEELPRDESSTVDLEKKEKLGIERTPHSPNSKGVGDLGSPGALQPNGTDSSVGVHGHKQSQGKTQLELQEGNTHLRADTQGVAVEEISDPLRAKESTGTLGSSDLNRNEVSSELPEPPAASPLPPVAAPALDTPLPVHHGDRSGVPSGDGPTPAKGEPNNGDGGSSQPAKSPSQQQEVRNSHDTQNGETTKATGPAATDSQETSVTPSQNTGDASSSSSSTDKTSTRQNESETTVTKPAEGASTSEKSTTTTTTTTLPPESTNNNKGDADSSSSINSSVWVRVPLLIVFTLACILVC</sequence>
<dbReference type="Proteomes" id="UP000192257">
    <property type="component" value="Unassembled WGS sequence"/>
</dbReference>
<comment type="caution">
    <text evidence="3">The sequence shown here is derived from an EMBL/GenBank/DDBJ whole genome shotgun (WGS) entry which is preliminary data.</text>
</comment>
<dbReference type="VEuPathDB" id="TriTrypDB:TM35_000561030"/>
<feature type="compositionally biased region" description="Low complexity" evidence="1">
    <location>
        <begin position="232"/>
        <end position="243"/>
    </location>
</feature>
<feature type="compositionally biased region" description="Polar residues" evidence="1">
    <location>
        <begin position="163"/>
        <end position="172"/>
    </location>
</feature>
<accession>A0A1X0NGG9</accession>
<dbReference type="GeneID" id="39990593"/>
<evidence type="ECO:0008006" key="5">
    <source>
        <dbReference type="Google" id="ProtNLM"/>
    </source>
</evidence>
<evidence type="ECO:0000256" key="2">
    <source>
        <dbReference type="SAM" id="SignalP"/>
    </source>
</evidence>
<evidence type="ECO:0000313" key="4">
    <source>
        <dbReference type="Proteomes" id="UP000192257"/>
    </source>
</evidence>
<dbReference type="EMBL" id="NBCO01000056">
    <property type="protein sequence ID" value="ORC83805.1"/>
    <property type="molecule type" value="Genomic_DNA"/>
</dbReference>